<dbReference type="Pfam" id="PF00582">
    <property type="entry name" value="Usp"/>
    <property type="match status" value="1"/>
</dbReference>
<organism evidence="3 4">
    <name type="scientific">Sagittula salina</name>
    <dbReference type="NCBI Taxonomy" id="2820268"/>
    <lineage>
        <taxon>Bacteria</taxon>
        <taxon>Pseudomonadati</taxon>
        <taxon>Pseudomonadota</taxon>
        <taxon>Alphaproteobacteria</taxon>
        <taxon>Rhodobacterales</taxon>
        <taxon>Roseobacteraceae</taxon>
        <taxon>Sagittula</taxon>
    </lineage>
</organism>
<dbReference type="InterPro" id="IPR006015">
    <property type="entry name" value="Universal_stress_UspA"/>
</dbReference>
<dbReference type="CDD" id="cd00293">
    <property type="entry name" value="USP-like"/>
    <property type="match status" value="1"/>
</dbReference>
<dbReference type="PRINTS" id="PR01438">
    <property type="entry name" value="UNVRSLSTRESS"/>
</dbReference>
<dbReference type="RefSeq" id="WP_209360634.1">
    <property type="nucleotide sequence ID" value="NZ_JAGISH010000004.1"/>
</dbReference>
<reference evidence="3" key="1">
    <citation type="submission" date="2021-03" db="EMBL/GenBank/DDBJ databases">
        <title>Sagittula salina sp. nov. strain M10.9X isolated from the marine waste.</title>
        <authorList>
            <person name="Satari L."/>
            <person name="Molina-Menor E."/>
            <person name="Vidal-Verdu A."/>
            <person name="Pascual J."/>
            <person name="Pereto J."/>
            <person name="Porcar M."/>
        </authorList>
    </citation>
    <scope>NUCLEOTIDE SEQUENCE</scope>
    <source>
        <strain evidence="3">M10.9X</strain>
    </source>
</reference>
<evidence type="ECO:0000256" key="1">
    <source>
        <dbReference type="ARBA" id="ARBA00008791"/>
    </source>
</evidence>
<dbReference type="SUPFAM" id="SSF52402">
    <property type="entry name" value="Adenine nucleotide alpha hydrolases-like"/>
    <property type="match status" value="1"/>
</dbReference>
<evidence type="ECO:0000259" key="2">
    <source>
        <dbReference type="Pfam" id="PF00582"/>
    </source>
</evidence>
<dbReference type="PANTHER" id="PTHR46268">
    <property type="entry name" value="STRESS RESPONSE PROTEIN NHAX"/>
    <property type="match status" value="1"/>
</dbReference>
<evidence type="ECO:0000313" key="3">
    <source>
        <dbReference type="EMBL" id="MBP0482689.1"/>
    </source>
</evidence>
<proteinExistence type="inferred from homology"/>
<protein>
    <submittedName>
        <fullName evidence="3">Universal stress protein</fullName>
    </submittedName>
</protein>
<gene>
    <name evidence="3" type="ORF">J5474_09325</name>
</gene>
<dbReference type="AlphaFoldDB" id="A0A940S355"/>
<dbReference type="Gene3D" id="3.40.50.620">
    <property type="entry name" value="HUPs"/>
    <property type="match status" value="1"/>
</dbReference>
<dbReference type="Proteomes" id="UP000675940">
    <property type="component" value="Unassembled WGS sequence"/>
</dbReference>
<dbReference type="InterPro" id="IPR014729">
    <property type="entry name" value="Rossmann-like_a/b/a_fold"/>
</dbReference>
<sequence>MYSNILVPLAMDEGSEARIAAVVDVARHLAEPGARITLLHVMEQVPAYVDSYLPHDYIDALREALAKRISDLAATVPGACGVVVTGHSGRTILDYASEHGIDLVVMASHQPGMQDLLIGSTAGHVVRHARCSVHVLR</sequence>
<accession>A0A940S355</accession>
<name>A0A940S355_9RHOB</name>
<dbReference type="EMBL" id="JAGISH010000004">
    <property type="protein sequence ID" value="MBP0482689.1"/>
    <property type="molecule type" value="Genomic_DNA"/>
</dbReference>
<evidence type="ECO:0000313" key="4">
    <source>
        <dbReference type="Proteomes" id="UP000675940"/>
    </source>
</evidence>
<comment type="similarity">
    <text evidence="1">Belongs to the universal stress protein A family.</text>
</comment>
<dbReference type="InterPro" id="IPR006016">
    <property type="entry name" value="UspA"/>
</dbReference>
<dbReference type="PANTHER" id="PTHR46268:SF6">
    <property type="entry name" value="UNIVERSAL STRESS PROTEIN UP12"/>
    <property type="match status" value="1"/>
</dbReference>
<keyword evidence="4" id="KW-1185">Reference proteome</keyword>
<comment type="caution">
    <text evidence="3">The sequence shown here is derived from an EMBL/GenBank/DDBJ whole genome shotgun (WGS) entry which is preliminary data.</text>
</comment>
<feature type="domain" description="UspA" evidence="2">
    <location>
        <begin position="1"/>
        <end position="137"/>
    </location>
</feature>